<dbReference type="STRING" id="1017273.SAMN05443094_101167"/>
<evidence type="ECO:0000313" key="6">
    <source>
        <dbReference type="Proteomes" id="UP000215545"/>
    </source>
</evidence>
<dbReference type="GO" id="GO:0015074">
    <property type="term" value="P:DNA integration"/>
    <property type="evidence" value="ECO:0007669"/>
    <property type="project" value="InterPro"/>
</dbReference>
<dbReference type="InterPro" id="IPR002104">
    <property type="entry name" value="Integrase_catalytic"/>
</dbReference>
<dbReference type="Pfam" id="PF00589">
    <property type="entry name" value="Phage_integrase"/>
    <property type="match status" value="1"/>
</dbReference>
<organism evidence="4 5">
    <name type="scientific">Domibacillus enclensis</name>
    <dbReference type="NCBI Taxonomy" id="1017273"/>
    <lineage>
        <taxon>Bacteria</taxon>
        <taxon>Bacillati</taxon>
        <taxon>Bacillota</taxon>
        <taxon>Bacilli</taxon>
        <taxon>Bacillales</taxon>
        <taxon>Bacillaceae</taxon>
        <taxon>Domibacillus</taxon>
    </lineage>
</organism>
<accession>A0A1N6NIF6</accession>
<reference evidence="4 5" key="1">
    <citation type="submission" date="2017-01" db="EMBL/GenBank/DDBJ databases">
        <authorList>
            <person name="Mah S.A."/>
            <person name="Swanson W.J."/>
            <person name="Moy G.W."/>
            <person name="Vacquier V.D."/>
        </authorList>
    </citation>
    <scope>NUCLEOTIDE SEQUENCE [LARGE SCALE GENOMIC DNA]</scope>
    <source>
        <strain evidence="4 5">NIO-1016</strain>
    </source>
</reference>
<dbReference type="AlphaFoldDB" id="A0A1N6NIF6"/>
<dbReference type="Proteomes" id="UP000215545">
    <property type="component" value="Unassembled WGS sequence"/>
</dbReference>
<dbReference type="EMBL" id="MWSK01000001">
    <property type="protein sequence ID" value="OXS80054.1"/>
    <property type="molecule type" value="Genomic_DNA"/>
</dbReference>
<reference evidence="3" key="3">
    <citation type="submission" date="2017-03" db="EMBL/GenBank/DDBJ databases">
        <authorList>
            <person name="Dastager S.G."/>
            <person name="Neurgaonkar P.S."/>
            <person name="Dharne M.S."/>
        </authorList>
    </citation>
    <scope>NUCLEOTIDE SEQUENCE</scope>
    <source>
        <strain evidence="3">DSM 25145</strain>
    </source>
</reference>
<dbReference type="RefSeq" id="WP_045851071.1">
    <property type="nucleotide sequence ID" value="NZ_FTLX01000001.1"/>
</dbReference>
<proteinExistence type="predicted"/>
<gene>
    <name evidence="3" type="ORF">B1B05_00805</name>
    <name evidence="4" type="ORF">SAMN05443094_101167</name>
</gene>
<evidence type="ECO:0000313" key="4">
    <source>
        <dbReference type="EMBL" id="SIP91860.1"/>
    </source>
</evidence>
<reference evidence="6" key="2">
    <citation type="submission" date="2017-03" db="EMBL/GenBank/DDBJ databases">
        <title>Bacillus sp. V-88(T) DSM27956, whole genome shotgun sequencing project.</title>
        <authorList>
            <person name="Dastager S.G."/>
            <person name="Neurgaonkar P.S."/>
            <person name="Dharne M.S."/>
        </authorList>
    </citation>
    <scope>NUCLEOTIDE SEQUENCE [LARGE SCALE GENOMIC DNA]</scope>
    <source>
        <strain evidence="6">DSM 25145</strain>
    </source>
</reference>
<dbReference type="InterPro" id="IPR013762">
    <property type="entry name" value="Integrase-like_cat_sf"/>
</dbReference>
<protein>
    <submittedName>
        <fullName evidence="4">Site-specific recombinase XerD</fullName>
    </submittedName>
    <submittedName>
        <fullName evidence="3">Transposase</fullName>
    </submittedName>
</protein>
<dbReference type="InterPro" id="IPR011010">
    <property type="entry name" value="DNA_brk_join_enz"/>
</dbReference>
<dbReference type="Proteomes" id="UP000186385">
    <property type="component" value="Unassembled WGS sequence"/>
</dbReference>
<dbReference type="GO" id="GO:0006310">
    <property type="term" value="P:DNA recombination"/>
    <property type="evidence" value="ECO:0007669"/>
    <property type="project" value="UniProtKB-KW"/>
</dbReference>
<dbReference type="EMBL" id="FTLX01000001">
    <property type="protein sequence ID" value="SIP91860.1"/>
    <property type="molecule type" value="Genomic_DNA"/>
</dbReference>
<sequence>MENRQQKERLGFHKQLQKELSTYTEKHIDKKDGTIITKTIMDPYFLQNNVWNMDDLLKIENFSGNPPRHQTRKNLKFEIKNPNVNLEIKYVWYHRLFRDQWSLSTIFGIGASHLSKLTAFLNEQLGTVHSLLDVDVERTERDWVAWLSKKGYKTKKMGSYFYKEYVCQSPIAAFFRLVHKNLFLLTDFRPEWEKDRWDIRILHAQYGVNYNKSAAAYYLDFSGIKASPFRELVKHYVKQWLLNQHSFTAATDFIKHVALFINYLLSEEPSWKNLNSLKRRHVENYIGWIRHYSMNNKKIKHFESHIATNLHCVGKFLEHLYRYESTEGPEAHPSFLLFPEDRPKRKKKSHDQINYIPDTVLEQLFTYIQDLPKEAQPVVWVAFKTGMRISDVLGLTQDCLIKLNGKYYIETDIEKTFVIGHRVPIDDDLASIIAANINDSKVLSNDDNNPDKYIFVRYSGARKGKPYTPEWIRVKLNELAIAKNITDENGNLFHFKTHQFRHTYAVKMLNSGVDLVTVQELLAHASPEMTLRYAKLLDNTKRKAFEEAMKQGVFSFDLNGEVQEVKANEDIPSDILTTLWQDHKLNAIDNPYGSCHARLNGNCPYSEEPPCLTCNGGSPCKDLAIGFSDLDTQKYELLVKTTLKMIDSLKQVGRHEIAEKNKKNLNRYENILKTIKEGNIIFGRLERVNRKLGVQNGSL</sequence>
<name>A0A1N6NIF6_9BACI</name>
<keyword evidence="6" id="KW-1185">Reference proteome</keyword>
<evidence type="ECO:0000259" key="2">
    <source>
        <dbReference type="PROSITE" id="PS51898"/>
    </source>
</evidence>
<dbReference type="OrthoDB" id="568347at2"/>
<feature type="domain" description="Tyr recombinase" evidence="2">
    <location>
        <begin position="343"/>
        <end position="546"/>
    </location>
</feature>
<dbReference type="SUPFAM" id="SSF56349">
    <property type="entry name" value="DNA breaking-rejoining enzymes"/>
    <property type="match status" value="1"/>
</dbReference>
<dbReference type="PANTHER" id="PTHR30349:SF64">
    <property type="entry name" value="PROPHAGE INTEGRASE INTD-RELATED"/>
    <property type="match status" value="1"/>
</dbReference>
<evidence type="ECO:0000313" key="5">
    <source>
        <dbReference type="Proteomes" id="UP000186385"/>
    </source>
</evidence>
<dbReference type="GO" id="GO:0003677">
    <property type="term" value="F:DNA binding"/>
    <property type="evidence" value="ECO:0007669"/>
    <property type="project" value="InterPro"/>
</dbReference>
<dbReference type="PANTHER" id="PTHR30349">
    <property type="entry name" value="PHAGE INTEGRASE-RELATED"/>
    <property type="match status" value="1"/>
</dbReference>
<evidence type="ECO:0000256" key="1">
    <source>
        <dbReference type="ARBA" id="ARBA00023172"/>
    </source>
</evidence>
<keyword evidence="1" id="KW-0233">DNA recombination</keyword>
<evidence type="ECO:0000313" key="3">
    <source>
        <dbReference type="EMBL" id="OXS80054.1"/>
    </source>
</evidence>
<dbReference type="PROSITE" id="PS51898">
    <property type="entry name" value="TYR_RECOMBINASE"/>
    <property type="match status" value="1"/>
</dbReference>
<dbReference type="InterPro" id="IPR050090">
    <property type="entry name" value="Tyrosine_recombinase_XerCD"/>
</dbReference>
<dbReference type="Gene3D" id="1.10.443.10">
    <property type="entry name" value="Intergrase catalytic core"/>
    <property type="match status" value="1"/>
</dbReference>